<dbReference type="PANTHER" id="PTHR33116">
    <property type="entry name" value="REVERSE TRANSCRIPTASE ZINC-BINDING DOMAIN-CONTAINING PROTEIN-RELATED-RELATED"/>
    <property type="match status" value="1"/>
</dbReference>
<evidence type="ECO:0000313" key="3">
    <source>
        <dbReference type="RefSeq" id="XP_019087444.1"/>
    </source>
</evidence>
<gene>
    <name evidence="3" type="primary">LOC109127306</name>
</gene>
<feature type="signal peptide" evidence="1">
    <location>
        <begin position="1"/>
        <end position="18"/>
    </location>
</feature>
<dbReference type="Proteomes" id="UP000694864">
    <property type="component" value="Chromosome 11"/>
</dbReference>
<reference evidence="2" key="1">
    <citation type="journal article" date="2014" name="Nat. Commun.">
        <title>The emerging biofuel crop Camelina sativa retains a highly undifferentiated hexaploid genome structure.</title>
        <authorList>
            <person name="Kagale S."/>
            <person name="Koh C."/>
            <person name="Nixon J."/>
            <person name="Bollina V."/>
            <person name="Clarke W.E."/>
            <person name="Tuteja R."/>
            <person name="Spillane C."/>
            <person name="Robinson S.J."/>
            <person name="Links M.G."/>
            <person name="Clarke C."/>
            <person name="Higgins E.E."/>
            <person name="Huebert T."/>
            <person name="Sharpe A.G."/>
            <person name="Parkin I.A."/>
        </authorList>
    </citation>
    <scope>NUCLEOTIDE SEQUENCE [LARGE SCALE GENOMIC DNA]</scope>
    <source>
        <strain evidence="2">cv. DH55</strain>
    </source>
</reference>
<keyword evidence="1" id="KW-0732">Signal</keyword>
<evidence type="ECO:0000256" key="1">
    <source>
        <dbReference type="SAM" id="SignalP"/>
    </source>
</evidence>
<dbReference type="GeneID" id="109127306"/>
<dbReference type="RefSeq" id="XP_019087444.1">
    <property type="nucleotide sequence ID" value="XM_019231899.1"/>
</dbReference>
<reference evidence="3" key="2">
    <citation type="submission" date="2025-08" db="UniProtKB">
        <authorList>
            <consortium name="RefSeq"/>
        </authorList>
    </citation>
    <scope>IDENTIFICATION</scope>
    <source>
        <tissue evidence="3">Leaf</tissue>
    </source>
</reference>
<feature type="chain" id="PRO_5045625395" evidence="1">
    <location>
        <begin position="19"/>
        <end position="247"/>
    </location>
</feature>
<sequence>MALLVYSMNCFLLPTTICNEITQVISRFWWGEENGKRKIPWIAWNRQTLPKKEGGLDFKDPEAFNRALLAKQAWRLLRNPSILLSRLYKGLYHPTTSYLKAETGNAASYGWISIQEGKQPLQQGIQVRLGNGKSTRIWEDPWLPTLPPRPANGPILDRNIKVADLWFENHREWDPKIFEGVLNPEDQLLAKQLYLSQHAEQDTYEWPYIHHANYTVRSGYWVATHVDIQEDDAIQPPNRNVDLKQKI</sequence>
<name>A0ABM1QL06_CAMSA</name>
<keyword evidence="2" id="KW-1185">Reference proteome</keyword>
<evidence type="ECO:0000313" key="2">
    <source>
        <dbReference type="Proteomes" id="UP000694864"/>
    </source>
</evidence>
<proteinExistence type="predicted"/>
<organism evidence="2 3">
    <name type="scientific">Camelina sativa</name>
    <name type="common">False flax</name>
    <name type="synonym">Myagrum sativum</name>
    <dbReference type="NCBI Taxonomy" id="90675"/>
    <lineage>
        <taxon>Eukaryota</taxon>
        <taxon>Viridiplantae</taxon>
        <taxon>Streptophyta</taxon>
        <taxon>Embryophyta</taxon>
        <taxon>Tracheophyta</taxon>
        <taxon>Spermatophyta</taxon>
        <taxon>Magnoliopsida</taxon>
        <taxon>eudicotyledons</taxon>
        <taxon>Gunneridae</taxon>
        <taxon>Pentapetalae</taxon>
        <taxon>rosids</taxon>
        <taxon>malvids</taxon>
        <taxon>Brassicales</taxon>
        <taxon>Brassicaceae</taxon>
        <taxon>Camelineae</taxon>
        <taxon>Camelina</taxon>
    </lineage>
</organism>
<dbReference type="PANTHER" id="PTHR33116:SF86">
    <property type="entry name" value="REVERSE TRANSCRIPTASE DOMAIN-CONTAINING PROTEIN"/>
    <property type="match status" value="1"/>
</dbReference>
<protein>
    <submittedName>
        <fullName evidence="3">Uncharacterized protein LOC109127306</fullName>
    </submittedName>
</protein>
<accession>A0ABM1QL06</accession>